<dbReference type="PROSITE" id="PS00525">
    <property type="entry name" value="RIBOSOMAL_L6_1"/>
    <property type="match status" value="1"/>
</dbReference>
<evidence type="ECO:0000256" key="4">
    <source>
        <dbReference type="ARBA" id="ARBA00023274"/>
    </source>
</evidence>
<evidence type="ECO:0000256" key="7">
    <source>
        <dbReference type="RuleBase" id="RU003870"/>
    </source>
</evidence>
<keyword evidence="1 5" id="KW-0699">rRNA-binding</keyword>
<dbReference type="GO" id="GO:0003735">
    <property type="term" value="F:structural constituent of ribosome"/>
    <property type="evidence" value="ECO:0007669"/>
    <property type="project" value="UniProtKB-UniRule"/>
</dbReference>
<feature type="domain" description="Large ribosomal subunit protein uL6 alpha-beta" evidence="9">
    <location>
        <begin position="91"/>
        <end position="166"/>
    </location>
</feature>
<comment type="subunit">
    <text evidence="5">Part of the 50S ribosomal subunit.</text>
</comment>
<dbReference type="FunFam" id="3.90.930.12:FF:000002">
    <property type="entry name" value="50S ribosomal protein L6"/>
    <property type="match status" value="1"/>
</dbReference>
<evidence type="ECO:0000256" key="8">
    <source>
        <dbReference type="SAM" id="MobiDB-lite"/>
    </source>
</evidence>
<evidence type="ECO:0000259" key="9">
    <source>
        <dbReference type="Pfam" id="PF00347"/>
    </source>
</evidence>
<evidence type="ECO:0000313" key="11">
    <source>
        <dbReference type="Proteomes" id="UP000324974"/>
    </source>
</evidence>
<evidence type="ECO:0000256" key="1">
    <source>
        <dbReference type="ARBA" id="ARBA00022730"/>
    </source>
</evidence>
<feature type="region of interest" description="Disordered" evidence="8">
    <location>
        <begin position="145"/>
        <end position="183"/>
    </location>
</feature>
<dbReference type="PRINTS" id="PR00059">
    <property type="entry name" value="RIBOSOMALL6"/>
</dbReference>
<keyword evidence="3 5" id="KW-0689">Ribosomal protein</keyword>
<dbReference type="GO" id="GO:0002181">
    <property type="term" value="P:cytoplasmic translation"/>
    <property type="evidence" value="ECO:0007669"/>
    <property type="project" value="TreeGrafter"/>
</dbReference>
<dbReference type="AlphaFoldDB" id="A0A5C1AST8"/>
<sequence>MSRIGKQPVVIPAGVKVSIDKGVVKVEGPKGKLQFTHHASIKVATDGKQITVERPDDSKQSRALHGTTRALVNNIVTGVSKGYEKRLKIEGVGYQAAAKNKGVELTVGFANRILHVPKAEDQLTVAVPDPTTIVVSGPDKQKVGQFAAEVRESKKPEPYKGKGVRYENETVRRKEGKSFASSK</sequence>
<accession>A0A5C1AST8</accession>
<dbReference type="RefSeq" id="WP_149114313.1">
    <property type="nucleotide sequence ID" value="NZ_CP042425.1"/>
</dbReference>
<keyword evidence="11" id="KW-1185">Reference proteome</keyword>
<dbReference type="PANTHER" id="PTHR11655">
    <property type="entry name" value="60S/50S RIBOSOMAL PROTEIN L6/L9"/>
    <property type="match status" value="1"/>
</dbReference>
<proteinExistence type="inferred from homology"/>
<evidence type="ECO:0000256" key="6">
    <source>
        <dbReference type="RuleBase" id="RU003869"/>
    </source>
</evidence>
<keyword evidence="4 5" id="KW-0687">Ribonucleoprotein</keyword>
<dbReference type="SUPFAM" id="SSF56053">
    <property type="entry name" value="Ribosomal protein L6"/>
    <property type="match status" value="2"/>
</dbReference>
<comment type="similarity">
    <text evidence="5 6">Belongs to the universal ribosomal protein uL6 family.</text>
</comment>
<dbReference type="NCBIfam" id="TIGR03654">
    <property type="entry name" value="L6_bact"/>
    <property type="match status" value="1"/>
</dbReference>
<dbReference type="GO" id="GO:0022625">
    <property type="term" value="C:cytosolic large ribosomal subunit"/>
    <property type="evidence" value="ECO:0007669"/>
    <property type="project" value="UniProtKB-UniRule"/>
</dbReference>
<gene>
    <name evidence="5" type="primary">rplF</name>
    <name evidence="10" type="ORF">PX52LOC_07062</name>
</gene>
<feature type="compositionally biased region" description="Basic and acidic residues" evidence="8">
    <location>
        <begin position="149"/>
        <end position="177"/>
    </location>
</feature>
<reference evidence="11" key="1">
    <citation type="submission" date="2019-08" db="EMBL/GenBank/DDBJ databases">
        <title>Limnoglobus roseus gen. nov., sp. nov., a novel freshwater planctomycete with a giant genome from the family Gemmataceae.</title>
        <authorList>
            <person name="Kulichevskaya I.S."/>
            <person name="Naumoff D.G."/>
            <person name="Miroshnikov K."/>
            <person name="Ivanova A."/>
            <person name="Philippov D.A."/>
            <person name="Hakobyan A."/>
            <person name="Rijpstra I.C."/>
            <person name="Sinninghe Damste J.S."/>
            <person name="Liesack W."/>
            <person name="Dedysh S.N."/>
        </authorList>
    </citation>
    <scope>NUCLEOTIDE SEQUENCE [LARGE SCALE GENOMIC DNA]</scope>
    <source>
        <strain evidence="11">PX52</strain>
    </source>
</reference>
<evidence type="ECO:0000256" key="3">
    <source>
        <dbReference type="ARBA" id="ARBA00022980"/>
    </source>
</evidence>
<dbReference type="InterPro" id="IPR020040">
    <property type="entry name" value="Ribosomal_uL6_a/b-dom"/>
</dbReference>
<dbReference type="OrthoDB" id="9805007at2"/>
<dbReference type="Proteomes" id="UP000324974">
    <property type="component" value="Chromosome"/>
</dbReference>
<evidence type="ECO:0000313" key="10">
    <source>
        <dbReference type="EMBL" id="QEL19978.1"/>
    </source>
</evidence>
<dbReference type="InterPro" id="IPR036789">
    <property type="entry name" value="Ribosomal_uL6-like_a/b-dom_sf"/>
</dbReference>
<dbReference type="PANTHER" id="PTHR11655:SF14">
    <property type="entry name" value="LARGE RIBOSOMAL SUBUNIT PROTEIN UL6M"/>
    <property type="match status" value="1"/>
</dbReference>
<evidence type="ECO:0000256" key="2">
    <source>
        <dbReference type="ARBA" id="ARBA00022884"/>
    </source>
</evidence>
<evidence type="ECO:0000256" key="5">
    <source>
        <dbReference type="HAMAP-Rule" id="MF_01365"/>
    </source>
</evidence>
<name>A0A5C1AST8_9BACT</name>
<comment type="function">
    <text evidence="5 7">This protein binds to the 23S rRNA, and is important in its secondary structure. It is located near the subunit interface in the base of the L7/L12 stalk, and near the tRNA binding site of the peptidyltransferase center.</text>
</comment>
<dbReference type="InterPro" id="IPR002358">
    <property type="entry name" value="Ribosomal_uL6_CS"/>
</dbReference>
<organism evidence="10 11">
    <name type="scientific">Limnoglobus roseus</name>
    <dbReference type="NCBI Taxonomy" id="2598579"/>
    <lineage>
        <taxon>Bacteria</taxon>
        <taxon>Pseudomonadati</taxon>
        <taxon>Planctomycetota</taxon>
        <taxon>Planctomycetia</taxon>
        <taxon>Gemmatales</taxon>
        <taxon>Gemmataceae</taxon>
        <taxon>Limnoglobus</taxon>
    </lineage>
</organism>
<dbReference type="Pfam" id="PF00347">
    <property type="entry name" value="Ribosomal_L6"/>
    <property type="match status" value="2"/>
</dbReference>
<dbReference type="Gene3D" id="3.90.930.12">
    <property type="entry name" value="Ribosomal protein L6, alpha-beta domain"/>
    <property type="match status" value="2"/>
</dbReference>
<dbReference type="KEGG" id="lrs:PX52LOC_07062"/>
<dbReference type="InterPro" id="IPR019906">
    <property type="entry name" value="Ribosomal_uL6_bac-type"/>
</dbReference>
<dbReference type="InterPro" id="IPR000702">
    <property type="entry name" value="Ribosomal_uL6-like"/>
</dbReference>
<protein>
    <recommendedName>
        <fullName evidence="5">Large ribosomal subunit protein uL6</fullName>
    </recommendedName>
</protein>
<keyword evidence="2 5" id="KW-0694">RNA-binding</keyword>
<feature type="domain" description="Large ribosomal subunit protein uL6 alpha-beta" evidence="9">
    <location>
        <begin position="11"/>
        <end position="82"/>
    </location>
</feature>
<dbReference type="GO" id="GO:0019843">
    <property type="term" value="F:rRNA binding"/>
    <property type="evidence" value="ECO:0007669"/>
    <property type="project" value="UniProtKB-UniRule"/>
</dbReference>
<dbReference type="PIRSF" id="PIRSF002162">
    <property type="entry name" value="Ribosomal_L6"/>
    <property type="match status" value="1"/>
</dbReference>
<dbReference type="HAMAP" id="MF_01365_B">
    <property type="entry name" value="Ribosomal_uL6_B"/>
    <property type="match status" value="1"/>
</dbReference>
<dbReference type="EMBL" id="CP042425">
    <property type="protein sequence ID" value="QEL19978.1"/>
    <property type="molecule type" value="Genomic_DNA"/>
</dbReference>